<proteinExistence type="predicted"/>
<dbReference type="CDD" id="cd00077">
    <property type="entry name" value="HDc"/>
    <property type="match status" value="1"/>
</dbReference>
<dbReference type="SUPFAM" id="SSF109604">
    <property type="entry name" value="HD-domain/PDEase-like"/>
    <property type="match status" value="1"/>
</dbReference>
<evidence type="ECO:0000259" key="1">
    <source>
        <dbReference type="PROSITE" id="PS51833"/>
    </source>
</evidence>
<dbReference type="KEGG" id="dsa:Desal_1964"/>
<evidence type="ECO:0000313" key="2">
    <source>
        <dbReference type="EMBL" id="ACS80024.1"/>
    </source>
</evidence>
<dbReference type="PANTHER" id="PTHR33525">
    <property type="match status" value="1"/>
</dbReference>
<dbReference type="STRING" id="526222.Desal_1964"/>
<dbReference type="PROSITE" id="PS51833">
    <property type="entry name" value="HDOD"/>
    <property type="match status" value="1"/>
</dbReference>
<protein>
    <submittedName>
        <fullName evidence="2">Metal dependent phosphohydrolase</fullName>
    </submittedName>
</protein>
<dbReference type="InterPro" id="IPR006675">
    <property type="entry name" value="HDIG_dom"/>
</dbReference>
<dbReference type="InterPro" id="IPR003607">
    <property type="entry name" value="HD/PDEase_dom"/>
</dbReference>
<feature type="domain" description="HDOD" evidence="1">
    <location>
        <begin position="141"/>
        <end position="336"/>
    </location>
</feature>
<dbReference type="RefSeq" id="WP_015851840.1">
    <property type="nucleotide sequence ID" value="NC_012881.1"/>
</dbReference>
<dbReference type="Proteomes" id="UP000002601">
    <property type="component" value="Chromosome"/>
</dbReference>
<evidence type="ECO:0000313" key="3">
    <source>
        <dbReference type="Proteomes" id="UP000002601"/>
    </source>
</evidence>
<dbReference type="Pfam" id="PF08668">
    <property type="entry name" value="HDOD"/>
    <property type="match status" value="1"/>
</dbReference>
<dbReference type="Gene3D" id="1.10.3210.10">
    <property type="entry name" value="Hypothetical protein af1432"/>
    <property type="match status" value="1"/>
</dbReference>
<keyword evidence="3" id="KW-1185">Reference proteome</keyword>
<dbReference type="PANTHER" id="PTHR33525:SF3">
    <property type="entry name" value="RIBONUCLEASE Y"/>
    <property type="match status" value="1"/>
</dbReference>
<reference evidence="2 3" key="1">
    <citation type="submission" date="2009-06" db="EMBL/GenBank/DDBJ databases">
        <title>Complete sequence of Desulfovibrio salexigens DSM 2638.</title>
        <authorList>
            <consortium name="US DOE Joint Genome Institute"/>
            <person name="Lucas S."/>
            <person name="Copeland A."/>
            <person name="Lapidus A."/>
            <person name="Glavina del Rio T."/>
            <person name="Tice H."/>
            <person name="Bruce D."/>
            <person name="Goodwin L."/>
            <person name="Pitluck S."/>
            <person name="Munk A.C."/>
            <person name="Brettin T."/>
            <person name="Detter J.C."/>
            <person name="Han C."/>
            <person name="Tapia R."/>
            <person name="Larimer F."/>
            <person name="Land M."/>
            <person name="Hauser L."/>
            <person name="Kyrpides N."/>
            <person name="Anderson I."/>
            <person name="Wall J.D."/>
            <person name="Arkin A.P."/>
            <person name="Dehal P."/>
            <person name="Chivian D."/>
            <person name="Giles B."/>
            <person name="Hazen T.C."/>
        </authorList>
    </citation>
    <scope>NUCLEOTIDE SEQUENCE [LARGE SCALE GENOMIC DNA]</scope>
    <source>
        <strain evidence="3">ATCC 14822 / DSM 2638 / NCIMB 8403 / VKM B-1763</strain>
    </source>
</reference>
<gene>
    <name evidence="2" type="ordered locus">Desal_1964</name>
</gene>
<dbReference type="eggNOG" id="COG1639">
    <property type="taxonomic scope" value="Bacteria"/>
</dbReference>
<dbReference type="GO" id="GO:0016787">
    <property type="term" value="F:hydrolase activity"/>
    <property type="evidence" value="ECO:0007669"/>
    <property type="project" value="UniProtKB-KW"/>
</dbReference>
<accession>C6BV49</accession>
<dbReference type="NCBIfam" id="TIGR00277">
    <property type="entry name" value="HDIG"/>
    <property type="match status" value="1"/>
</dbReference>
<sequence>MQTVSIEDVQPGMVLAADLMQGGRMLLPSGSVLTNKNISVFKNQGIEELKVVGSDVGEPDEESIDKAFIYARDYFMFINHDDPVVMQLFDVAVYKTAIRIMEGWRLPTTDEQHVTALDDMRDLFFRDEGTIEDIVEAEIKVASFPDIFFKVKEVVEDSTSTAEQIANVVGLDVGLSTQLLKLVNSPLYGFPSEINNLVRAVALIGGKELCTLALGLSTIGYFKDIPPELIDMRSFWMHSLTCGVFCKVIAEKVDGVVPEMMFTAGLLHDVGRLILFKKMPYSAVQTMLFARENFIPLIEAEDMVLGFNHTEVARCMLEKWNFPPTLTEIISSHHAPSKSEMTKEAGILQVADNLALAVGIADGGMYVLPGVDDEVWEILGIDTEILKEIVENYDYQIKELFSNFFN</sequence>
<dbReference type="InterPro" id="IPR052340">
    <property type="entry name" value="RNase_Y/CdgJ"/>
</dbReference>
<dbReference type="EMBL" id="CP001649">
    <property type="protein sequence ID" value="ACS80024.1"/>
    <property type="molecule type" value="Genomic_DNA"/>
</dbReference>
<organism evidence="2 3">
    <name type="scientific">Maridesulfovibrio salexigens (strain ATCC 14822 / DSM 2638 / NCIMB 8403 / VKM B-1763)</name>
    <name type="common">Desulfovibrio salexigens</name>
    <dbReference type="NCBI Taxonomy" id="526222"/>
    <lineage>
        <taxon>Bacteria</taxon>
        <taxon>Pseudomonadati</taxon>
        <taxon>Thermodesulfobacteriota</taxon>
        <taxon>Desulfovibrionia</taxon>
        <taxon>Desulfovibrionales</taxon>
        <taxon>Desulfovibrionaceae</taxon>
        <taxon>Maridesulfovibrio</taxon>
    </lineage>
</organism>
<keyword evidence="2" id="KW-0378">Hydrolase</keyword>
<name>C6BV49_MARSD</name>
<dbReference type="InterPro" id="IPR013976">
    <property type="entry name" value="HDOD"/>
</dbReference>
<dbReference type="OrthoDB" id="9803649at2"/>
<dbReference type="HOGENOM" id="CLU_048246_4_1_7"/>
<dbReference type="AlphaFoldDB" id="C6BV49"/>